<dbReference type="InterPro" id="IPR005197">
    <property type="entry name" value="Glyco_hydro_71"/>
</dbReference>
<keyword evidence="2" id="KW-0732">Signal</keyword>
<feature type="region of interest" description="Disordered" evidence="1">
    <location>
        <begin position="466"/>
        <end position="490"/>
    </location>
</feature>
<dbReference type="OrthoDB" id="3257981at2759"/>
<dbReference type="Gene3D" id="3.20.20.80">
    <property type="entry name" value="Glycosidases"/>
    <property type="match status" value="1"/>
</dbReference>
<organism evidence="3 4">
    <name type="scientific">Friedmanniomyces simplex</name>
    <dbReference type="NCBI Taxonomy" id="329884"/>
    <lineage>
        <taxon>Eukaryota</taxon>
        <taxon>Fungi</taxon>
        <taxon>Dikarya</taxon>
        <taxon>Ascomycota</taxon>
        <taxon>Pezizomycotina</taxon>
        <taxon>Dothideomycetes</taxon>
        <taxon>Dothideomycetidae</taxon>
        <taxon>Mycosphaerellales</taxon>
        <taxon>Teratosphaeriaceae</taxon>
        <taxon>Friedmanniomyces</taxon>
    </lineage>
</organism>
<dbReference type="CDD" id="cd11577">
    <property type="entry name" value="GH71"/>
    <property type="match status" value="1"/>
</dbReference>
<dbReference type="Pfam" id="PF03659">
    <property type="entry name" value="Glyco_hydro_71"/>
    <property type="match status" value="1"/>
</dbReference>
<evidence type="ECO:0008006" key="5">
    <source>
        <dbReference type="Google" id="ProtNLM"/>
    </source>
</evidence>
<evidence type="ECO:0000256" key="1">
    <source>
        <dbReference type="SAM" id="MobiDB-lite"/>
    </source>
</evidence>
<feature type="chain" id="PRO_5020395300" description="Glycoside hydrolase family 71 protein" evidence="2">
    <location>
        <begin position="19"/>
        <end position="490"/>
    </location>
</feature>
<evidence type="ECO:0000313" key="3">
    <source>
        <dbReference type="EMBL" id="TKA83067.1"/>
    </source>
</evidence>
<dbReference type="GO" id="GO:0051118">
    <property type="term" value="F:glucan endo-1,3-alpha-glucosidase activity"/>
    <property type="evidence" value="ECO:0007669"/>
    <property type="project" value="InterPro"/>
</dbReference>
<reference evidence="3 4" key="1">
    <citation type="submission" date="2017-03" db="EMBL/GenBank/DDBJ databases">
        <title>Genomes of endolithic fungi from Antarctica.</title>
        <authorList>
            <person name="Coleine C."/>
            <person name="Masonjones S."/>
            <person name="Stajich J.E."/>
        </authorList>
    </citation>
    <scope>NUCLEOTIDE SEQUENCE [LARGE SCALE GENOMIC DNA]</scope>
    <source>
        <strain evidence="3 4">CCFEE 5184</strain>
    </source>
</reference>
<evidence type="ECO:0000256" key="2">
    <source>
        <dbReference type="SAM" id="SignalP"/>
    </source>
</evidence>
<evidence type="ECO:0000313" key="4">
    <source>
        <dbReference type="Proteomes" id="UP000309340"/>
    </source>
</evidence>
<protein>
    <recommendedName>
        <fullName evidence="5">Glycoside hydrolase family 71 protein</fullName>
    </recommendedName>
</protein>
<dbReference type="AlphaFoldDB" id="A0A4U0Y134"/>
<feature type="compositionally biased region" description="Basic residues" evidence="1">
    <location>
        <begin position="481"/>
        <end position="490"/>
    </location>
</feature>
<dbReference type="Proteomes" id="UP000309340">
    <property type="component" value="Unassembled WGS sequence"/>
</dbReference>
<sequence>MAASPLFLVILFCGLATAADVFAHFMVANTYNYTQAEWKADVVAASAIGIDGFALNWGPPDCSLAPNDQDWYVARIEDAFAVAATNEFKLIYSFDMSYTPAACAIGWNTTFMATMISKYANSPAAYIWNGNVLVSSYGGEGYGNNFFAELKSVLAGEGVTISLSPALTTYSLTAQSAGSNAKGVAMGMLANYTAIDGYLNWQTWPADTNTNLTAGVDVDFQAAFENAGRTGPYIMGVSPWQFKDFNDGYYNSWVEYSDVLFPKRWEQAINTVQPDIVEIITWNDFEESHYIRDLPPVSGPAAVGFGVTGAYIYGQTHSAWRVMAQYYISWYKTGLAPKVTEDRVVFWYRVHPKEVPCSSGTNNIGVVRNSAYPSDAVFAWALVSKNSTISMNVGSNQNWTFQATTCGPTLNTVPFPKGIDNAYPSVAIQREEKTLHTAAGAVAITEACAYENYNPIVGLTGPALTARPKMGNGSGTDGKPKKPIYQKKAC</sequence>
<keyword evidence="4" id="KW-1185">Reference proteome</keyword>
<comment type="caution">
    <text evidence="3">The sequence shown here is derived from an EMBL/GenBank/DDBJ whole genome shotgun (WGS) entry which is preliminary data.</text>
</comment>
<feature type="signal peptide" evidence="2">
    <location>
        <begin position="1"/>
        <end position="18"/>
    </location>
</feature>
<dbReference type="STRING" id="329884.A0A4U0Y134"/>
<accession>A0A4U0Y134</accession>
<name>A0A4U0Y134_9PEZI</name>
<dbReference type="EMBL" id="NAJQ01000017">
    <property type="protein sequence ID" value="TKA83067.1"/>
    <property type="molecule type" value="Genomic_DNA"/>
</dbReference>
<gene>
    <name evidence="3" type="ORF">B0A55_00923</name>
</gene>
<proteinExistence type="predicted"/>